<gene>
    <name evidence="3" type="primary">LOC117649073</name>
</gene>
<evidence type="ECO:0000313" key="3">
    <source>
        <dbReference type="RefSeq" id="XP_034247373.1"/>
    </source>
</evidence>
<accession>A0A6P8Z4E9</accession>
<evidence type="ECO:0000259" key="1">
    <source>
        <dbReference type="PROSITE" id="PS51184"/>
    </source>
</evidence>
<dbReference type="PANTHER" id="PTHR10694">
    <property type="entry name" value="LYSINE-SPECIFIC DEMETHYLASE"/>
    <property type="match status" value="1"/>
</dbReference>
<proteinExistence type="predicted"/>
<dbReference type="Gene3D" id="2.60.120.650">
    <property type="entry name" value="Cupin"/>
    <property type="match status" value="1"/>
</dbReference>
<organism evidence="3">
    <name type="scientific">Thrips palmi</name>
    <name type="common">Melon thrips</name>
    <dbReference type="NCBI Taxonomy" id="161013"/>
    <lineage>
        <taxon>Eukaryota</taxon>
        <taxon>Metazoa</taxon>
        <taxon>Ecdysozoa</taxon>
        <taxon>Arthropoda</taxon>
        <taxon>Hexapoda</taxon>
        <taxon>Insecta</taxon>
        <taxon>Pterygota</taxon>
        <taxon>Neoptera</taxon>
        <taxon>Paraneoptera</taxon>
        <taxon>Thysanoptera</taxon>
        <taxon>Terebrantia</taxon>
        <taxon>Thripoidea</taxon>
        <taxon>Thripidae</taxon>
        <taxon>Thrips</taxon>
    </lineage>
</organism>
<dbReference type="GO" id="GO:0032454">
    <property type="term" value="F:histone H3K9 demethylase activity"/>
    <property type="evidence" value="ECO:0007669"/>
    <property type="project" value="TreeGrafter"/>
</dbReference>
<dbReference type="KEGG" id="tpal:117649073"/>
<dbReference type="AlphaFoldDB" id="A0A6P8Z4E9"/>
<dbReference type="SMART" id="SM00558">
    <property type="entry name" value="JmjC"/>
    <property type="match status" value="1"/>
</dbReference>
<dbReference type="GO" id="GO:0005634">
    <property type="term" value="C:nucleus"/>
    <property type="evidence" value="ECO:0007669"/>
    <property type="project" value="TreeGrafter"/>
</dbReference>
<dbReference type="InParanoid" id="A0A6P8Z4E9"/>
<dbReference type="Pfam" id="PF02373">
    <property type="entry name" value="JmjC"/>
    <property type="match status" value="1"/>
</dbReference>
<dbReference type="GO" id="GO:0051864">
    <property type="term" value="F:histone H3K36 demethylase activity"/>
    <property type="evidence" value="ECO:0007669"/>
    <property type="project" value="TreeGrafter"/>
</dbReference>
<dbReference type="GeneID" id="117649073"/>
<dbReference type="FunCoup" id="A0A6P8Z4E9">
    <property type="interactions" value="573"/>
</dbReference>
<dbReference type="PANTHER" id="PTHR10694:SF7">
    <property type="entry name" value="[HISTONE H3]-TRIMETHYL-L-LYSINE(9) DEMETHYLASE"/>
    <property type="match status" value="1"/>
</dbReference>
<reference evidence="3" key="1">
    <citation type="submission" date="2025-08" db="UniProtKB">
        <authorList>
            <consortium name="RefSeq"/>
        </authorList>
    </citation>
    <scope>IDENTIFICATION</scope>
    <source>
        <tissue evidence="3">Total insect</tissue>
    </source>
</reference>
<feature type="domain" description="JmjC" evidence="1">
    <location>
        <begin position="163"/>
        <end position="344"/>
    </location>
</feature>
<dbReference type="InterPro" id="IPR003347">
    <property type="entry name" value="JmjC_dom"/>
</dbReference>
<dbReference type="Proteomes" id="UP000515158">
    <property type="component" value="Unplaced"/>
</dbReference>
<dbReference type="RefSeq" id="XP_034247373.1">
    <property type="nucleotide sequence ID" value="XM_034391482.1"/>
</dbReference>
<dbReference type="GO" id="GO:0010468">
    <property type="term" value="P:regulation of gene expression"/>
    <property type="evidence" value="ECO:0007669"/>
    <property type="project" value="TreeGrafter"/>
</dbReference>
<sequence>MEIDVSLFLYDEYNCPVFVMNDYHVKNFMALFMALQPIAFQRNWGAIKLRFSDELTRDVNVWSRRLLDHLQDNVKTIKAPFEVQAFVKSGDKSAYDFRRLRTTRKLRESDIKPLGDYLDGAATDENCCERVLREDGLSSYFTHYWDHIENIASDDSPARIPEVKQPLYYAAGFSPPPGSDLNAAGINFDDFGCLLNNLEEKIKGISDPLFYIGKALSTAALHDEDASLASLNLLISGSNKAWIVYSGAFVFDLLEYLKTVPLNLADKSCSNALHHKTFITNPDCMPPSFRVPYQKILQRPGEFVLTFYCSAHQVSNLGDNLAIARNLADENWVPFGLYSQVSEGCTCIPAIQNVKIDAKKIAARASIFVDGEPPRHPYFRFRSRHRHVDVHPTAEVHSEGEVAAGNATPSEPAICLGETRDDALQDTTTKRAAGGAGSRRHTPPSLPCIAEGCGRVLSGGMDKLRRHIKLVHKKDETEMQALLDHVAEVFGMRQGNKDKQTCPECGCQVYGRESVLRKHLKWRCRKRKV</sequence>
<name>A0A6P8Z4E9_THRPL</name>
<dbReference type="OrthoDB" id="1678912at2759"/>
<dbReference type="GO" id="GO:0000785">
    <property type="term" value="C:chromatin"/>
    <property type="evidence" value="ECO:0007669"/>
    <property type="project" value="TreeGrafter"/>
</dbReference>
<keyword evidence="2" id="KW-1185">Reference proteome</keyword>
<dbReference type="PROSITE" id="PS51184">
    <property type="entry name" value="JMJC"/>
    <property type="match status" value="1"/>
</dbReference>
<dbReference type="SUPFAM" id="SSF51197">
    <property type="entry name" value="Clavaminate synthase-like"/>
    <property type="match status" value="1"/>
</dbReference>
<evidence type="ECO:0000313" key="2">
    <source>
        <dbReference type="Proteomes" id="UP000515158"/>
    </source>
</evidence>
<protein>
    <submittedName>
        <fullName evidence="3">Uncharacterized protein LOC117649073</fullName>
    </submittedName>
</protein>